<dbReference type="GO" id="GO:0003677">
    <property type="term" value="F:DNA binding"/>
    <property type="evidence" value="ECO:0007669"/>
    <property type="project" value="UniProtKB-KW"/>
</dbReference>
<evidence type="ECO:0000259" key="4">
    <source>
        <dbReference type="PROSITE" id="PS51898"/>
    </source>
</evidence>
<dbReference type="InterPro" id="IPR010998">
    <property type="entry name" value="Integrase_recombinase_N"/>
</dbReference>
<evidence type="ECO:0000256" key="3">
    <source>
        <dbReference type="ARBA" id="ARBA00023172"/>
    </source>
</evidence>
<dbReference type="GO" id="GO:0015074">
    <property type="term" value="P:DNA integration"/>
    <property type="evidence" value="ECO:0007669"/>
    <property type="project" value="InterPro"/>
</dbReference>
<dbReference type="EMBL" id="JAGSOH010000037">
    <property type="protein sequence ID" value="MBR7827588.1"/>
    <property type="molecule type" value="Genomic_DNA"/>
</dbReference>
<feature type="domain" description="Tyr recombinase" evidence="4">
    <location>
        <begin position="200"/>
        <end position="393"/>
    </location>
</feature>
<organism evidence="5 6">
    <name type="scientific">Actinospica acidithermotolerans</name>
    <dbReference type="NCBI Taxonomy" id="2828514"/>
    <lineage>
        <taxon>Bacteria</taxon>
        <taxon>Bacillati</taxon>
        <taxon>Actinomycetota</taxon>
        <taxon>Actinomycetes</taxon>
        <taxon>Catenulisporales</taxon>
        <taxon>Actinospicaceae</taxon>
        <taxon>Actinospica</taxon>
    </lineage>
</organism>
<dbReference type="InterPro" id="IPR050090">
    <property type="entry name" value="Tyrosine_recombinase_XerCD"/>
</dbReference>
<evidence type="ECO:0000313" key="6">
    <source>
        <dbReference type="Proteomes" id="UP000676325"/>
    </source>
</evidence>
<dbReference type="PANTHER" id="PTHR30349:SF64">
    <property type="entry name" value="PROPHAGE INTEGRASE INTD-RELATED"/>
    <property type="match status" value="1"/>
</dbReference>
<dbReference type="SUPFAM" id="SSF56349">
    <property type="entry name" value="DNA breaking-rejoining enzymes"/>
    <property type="match status" value="1"/>
</dbReference>
<dbReference type="Pfam" id="PF00589">
    <property type="entry name" value="Phage_integrase"/>
    <property type="match status" value="1"/>
</dbReference>
<dbReference type="InterPro" id="IPR013762">
    <property type="entry name" value="Integrase-like_cat_sf"/>
</dbReference>
<gene>
    <name evidence="5" type="ORF">KDK95_14815</name>
</gene>
<dbReference type="GO" id="GO:0006310">
    <property type="term" value="P:DNA recombination"/>
    <property type="evidence" value="ECO:0007669"/>
    <property type="project" value="UniProtKB-KW"/>
</dbReference>
<accession>A0A941EBK3</accession>
<dbReference type="Gene3D" id="1.10.150.130">
    <property type="match status" value="1"/>
</dbReference>
<evidence type="ECO:0000313" key="5">
    <source>
        <dbReference type="EMBL" id="MBR7827588.1"/>
    </source>
</evidence>
<keyword evidence="3" id="KW-0233">DNA recombination</keyword>
<comment type="caution">
    <text evidence="5">The sequence shown here is derived from an EMBL/GenBank/DDBJ whole genome shotgun (WGS) entry which is preliminary data.</text>
</comment>
<dbReference type="CDD" id="cd00796">
    <property type="entry name" value="INT_Rci_Hp1_C"/>
    <property type="match status" value="1"/>
</dbReference>
<dbReference type="Gene3D" id="1.10.443.10">
    <property type="entry name" value="Intergrase catalytic core"/>
    <property type="match status" value="1"/>
</dbReference>
<sequence>MVDKIEIPLGVKVSTDIEYRGPYPSPYRARARWWDPAEKRRRSASDSFSTEDEAKAWLDGLVQQASVGVDPDKANMTLKEYGESVWTLAFRGLEPKTLDPYGLGWRKLVVPSIGHIDVRKQSIGITDRAVHAWIAEGIGKSMVKNALAAVGRVGDQAIRDGLISTNPFRITGWQSAYAKAVAELEDPRALALADYAALKKLSNALVAASADKRYKDRRGYDGWGDVVEFMACTASRIGEVSGVRAADIDLETWIWTLTRQTTPSPGGLQDKRPKSKRARHVPIMPEIRPMVRRRVELAMANGGKMARVFAGPRGGRITTAVLRDATDWDNVVTQLGYEYLRRHDLRHTGLTWMADAGVPLHVLREIAGHGDLATTQRYLHASHDKIHSAGHALQTYLVGPWSQTGPKDPLGGSHP</sequence>
<name>A0A941EBK3_9ACTN</name>
<dbReference type="RefSeq" id="WP_212518729.1">
    <property type="nucleotide sequence ID" value="NZ_JAGSOH010000037.1"/>
</dbReference>
<dbReference type="Proteomes" id="UP000676325">
    <property type="component" value="Unassembled WGS sequence"/>
</dbReference>
<evidence type="ECO:0000256" key="2">
    <source>
        <dbReference type="ARBA" id="ARBA00023125"/>
    </source>
</evidence>
<dbReference type="AlphaFoldDB" id="A0A941EBK3"/>
<comment type="similarity">
    <text evidence="1">Belongs to the 'phage' integrase family.</text>
</comment>
<dbReference type="PROSITE" id="PS51898">
    <property type="entry name" value="TYR_RECOMBINASE"/>
    <property type="match status" value="1"/>
</dbReference>
<keyword evidence="2" id="KW-0238">DNA-binding</keyword>
<evidence type="ECO:0000256" key="1">
    <source>
        <dbReference type="ARBA" id="ARBA00008857"/>
    </source>
</evidence>
<keyword evidence="6" id="KW-1185">Reference proteome</keyword>
<dbReference type="InterPro" id="IPR002104">
    <property type="entry name" value="Integrase_catalytic"/>
</dbReference>
<reference evidence="5" key="1">
    <citation type="submission" date="2021-04" db="EMBL/GenBank/DDBJ databases">
        <title>Genome based classification of Actinospica acidithermotolerans sp. nov., an actinobacterium isolated from an Indonesian hot spring.</title>
        <authorList>
            <person name="Kusuma A.B."/>
            <person name="Putra K.E."/>
            <person name="Nafisah S."/>
            <person name="Loh J."/>
            <person name="Nouioui I."/>
            <person name="Goodfellow M."/>
        </authorList>
    </citation>
    <scope>NUCLEOTIDE SEQUENCE</scope>
    <source>
        <strain evidence="5">MGRD01-02</strain>
    </source>
</reference>
<dbReference type="PANTHER" id="PTHR30349">
    <property type="entry name" value="PHAGE INTEGRASE-RELATED"/>
    <property type="match status" value="1"/>
</dbReference>
<protein>
    <submittedName>
        <fullName evidence="5">Site-specific integrase</fullName>
    </submittedName>
</protein>
<dbReference type="InterPro" id="IPR011010">
    <property type="entry name" value="DNA_brk_join_enz"/>
</dbReference>
<proteinExistence type="inferred from homology"/>